<organism evidence="2">
    <name type="scientific">Amphimedon queenslandica</name>
    <name type="common">Sponge</name>
    <dbReference type="NCBI Taxonomy" id="400682"/>
    <lineage>
        <taxon>Eukaryota</taxon>
        <taxon>Metazoa</taxon>
        <taxon>Porifera</taxon>
        <taxon>Demospongiae</taxon>
        <taxon>Heteroscleromorpha</taxon>
        <taxon>Haplosclerida</taxon>
        <taxon>Niphatidae</taxon>
        <taxon>Amphimedon</taxon>
    </lineage>
</organism>
<evidence type="ECO:0000259" key="1">
    <source>
        <dbReference type="Pfam" id="PF00271"/>
    </source>
</evidence>
<accession>A0A1X7VSU7</accession>
<reference evidence="2" key="1">
    <citation type="submission" date="2017-05" db="UniProtKB">
        <authorList>
            <consortium name="EnsemblMetazoa"/>
        </authorList>
    </citation>
    <scope>IDENTIFICATION</scope>
</reference>
<name>A0A1X7VSU7_AMPQE</name>
<dbReference type="Pfam" id="PF00271">
    <property type="entry name" value="Helicase_C"/>
    <property type="match status" value="1"/>
</dbReference>
<dbReference type="EnsemblMetazoa" id="Aqu2.1.42949_001">
    <property type="protein sequence ID" value="Aqu2.1.42949_001"/>
    <property type="gene ID" value="Aqu2.1.42949"/>
</dbReference>
<proteinExistence type="predicted"/>
<dbReference type="AlphaFoldDB" id="A0A1X7VSU7"/>
<dbReference type="Gene3D" id="3.40.50.300">
    <property type="entry name" value="P-loop containing nucleotide triphosphate hydrolases"/>
    <property type="match status" value="1"/>
</dbReference>
<dbReference type="InterPro" id="IPR027417">
    <property type="entry name" value="P-loop_NTPase"/>
</dbReference>
<feature type="domain" description="Helicase C-terminal" evidence="1">
    <location>
        <begin position="25"/>
        <end position="81"/>
    </location>
</feature>
<dbReference type="InterPro" id="IPR001650">
    <property type="entry name" value="Helicase_C-like"/>
</dbReference>
<dbReference type="InParanoid" id="A0A1X7VSU7"/>
<dbReference type="SUPFAM" id="SSF52540">
    <property type="entry name" value="P-loop containing nucleoside triphosphate hydrolases"/>
    <property type="match status" value="1"/>
</dbReference>
<evidence type="ECO:0000313" key="2">
    <source>
        <dbReference type="EnsemblMetazoa" id="Aqu2.1.42949_001"/>
    </source>
</evidence>
<sequence>MRHEFTEPPGTSFIPECRLVAMFMKGTELEVKECITSNFTNDSTLRVVIATVAFCMGANCTGVNLVVHVGSPTDVENYVQGVDGEVEMGQYHTHFFCMPRNLTKSAVRSCSIMSLTSKIVEEMMCIVILTSANIKYKIQDAFAVTYFGKMLMWQMS</sequence>
<protein>
    <recommendedName>
        <fullName evidence="1">Helicase C-terminal domain-containing protein</fullName>
    </recommendedName>
</protein>